<dbReference type="Proteomes" id="UP000230392">
    <property type="component" value="Unassembled WGS sequence"/>
</dbReference>
<organism evidence="6 7">
    <name type="scientific">bacterium (Candidatus Ratteibacteria) CG23_combo_of_CG06-09_8_20_14_all_48_7</name>
    <dbReference type="NCBI Taxonomy" id="2014292"/>
    <lineage>
        <taxon>Bacteria</taxon>
        <taxon>Candidatus Ratteibacteria</taxon>
    </lineage>
</organism>
<dbReference type="GO" id="GO:0006189">
    <property type="term" value="P:'de novo' IMP biosynthetic process"/>
    <property type="evidence" value="ECO:0007669"/>
    <property type="project" value="InterPro"/>
</dbReference>
<sequence length="176" mass="19790">MVHEIKILGKNGPELVEISQQYLLALNQKEMETVQDYFSRLVRNPKDIELETIAQTWSEHCIHKTFRGIIAYEEDGKKEVIDNLLKETIIRETKELNKTYCLSVFEDNAGIVEFTEGLGIAFKVETHNHPSALEPYGGAETGIGGVIRDILGVGLGAKPILNTDIFCFGSLDYPYE</sequence>
<reference evidence="6 7" key="1">
    <citation type="submission" date="2017-09" db="EMBL/GenBank/DDBJ databases">
        <title>Depth-based differentiation of microbial function through sediment-hosted aquifers and enrichment of novel symbionts in the deep terrestrial subsurface.</title>
        <authorList>
            <person name="Probst A.J."/>
            <person name="Ladd B."/>
            <person name="Jarett J.K."/>
            <person name="Geller-Mcgrath D.E."/>
            <person name="Sieber C.M."/>
            <person name="Emerson J.B."/>
            <person name="Anantharaman K."/>
            <person name="Thomas B.C."/>
            <person name="Malmstrom R."/>
            <person name="Stieglmeier M."/>
            <person name="Klingl A."/>
            <person name="Woyke T."/>
            <person name="Ryan C.M."/>
            <person name="Banfield J.F."/>
        </authorList>
    </citation>
    <scope>NUCLEOTIDE SEQUENCE [LARGE SCALE GENOMIC DNA]</scope>
    <source>
        <strain evidence="6">CG23_combo_of_CG06-09_8_20_14_all_48_7</strain>
    </source>
</reference>
<keyword evidence="2" id="KW-0547">Nucleotide-binding</keyword>
<evidence type="ECO:0000313" key="6">
    <source>
        <dbReference type="EMBL" id="PIP16204.1"/>
    </source>
</evidence>
<dbReference type="InterPro" id="IPR016188">
    <property type="entry name" value="PurM-like_N"/>
</dbReference>
<evidence type="ECO:0000313" key="7">
    <source>
        <dbReference type="Proteomes" id="UP000230392"/>
    </source>
</evidence>
<evidence type="ECO:0000256" key="2">
    <source>
        <dbReference type="ARBA" id="ARBA00022741"/>
    </source>
</evidence>
<dbReference type="Gene3D" id="3.30.1330.10">
    <property type="entry name" value="PurM-like, N-terminal domain"/>
    <property type="match status" value="1"/>
</dbReference>
<comment type="caution">
    <text evidence="6">The sequence shown here is derived from an EMBL/GenBank/DDBJ whole genome shotgun (WGS) entry which is preliminary data.</text>
</comment>
<name>A0A2G9YAG8_9BACT</name>
<keyword evidence="3" id="KW-0067">ATP-binding</keyword>
<dbReference type="GO" id="GO:0005524">
    <property type="term" value="F:ATP binding"/>
    <property type="evidence" value="ECO:0007669"/>
    <property type="project" value="UniProtKB-KW"/>
</dbReference>
<feature type="domain" description="PurM-like N-terminal" evidence="4">
    <location>
        <begin position="107"/>
        <end position="170"/>
    </location>
</feature>
<feature type="non-terminal residue" evidence="6">
    <location>
        <position position="176"/>
    </location>
</feature>
<protein>
    <submittedName>
        <fullName evidence="6">Phosphoribosylformylglycinamidine synthase</fullName>
    </submittedName>
</protein>
<dbReference type="PANTHER" id="PTHR43555">
    <property type="entry name" value="PHOSPHORIBOSYLFORMYLGLYCINAMIDINE SYNTHASE SUBUNIT PURL"/>
    <property type="match status" value="1"/>
</dbReference>
<accession>A0A2G9YAG8</accession>
<dbReference type="InterPro" id="IPR041609">
    <property type="entry name" value="PurL_linker"/>
</dbReference>
<dbReference type="InterPro" id="IPR036921">
    <property type="entry name" value="PurM-like_N_sf"/>
</dbReference>
<dbReference type="InterPro" id="IPR010074">
    <property type="entry name" value="PRibForGlyAmidine_synth_PurL"/>
</dbReference>
<dbReference type="SUPFAM" id="SSF55326">
    <property type="entry name" value="PurM N-terminal domain-like"/>
    <property type="match status" value="1"/>
</dbReference>
<keyword evidence="1" id="KW-0436">Ligase</keyword>
<dbReference type="AlphaFoldDB" id="A0A2G9YAG8"/>
<dbReference type="Pfam" id="PF18072">
    <property type="entry name" value="FGAR-AT_linker"/>
    <property type="match status" value="1"/>
</dbReference>
<dbReference type="EMBL" id="PCRF01000179">
    <property type="protein sequence ID" value="PIP16204.1"/>
    <property type="molecule type" value="Genomic_DNA"/>
</dbReference>
<proteinExistence type="predicted"/>
<evidence type="ECO:0000259" key="4">
    <source>
        <dbReference type="Pfam" id="PF00586"/>
    </source>
</evidence>
<dbReference type="PANTHER" id="PTHR43555:SF1">
    <property type="entry name" value="PHOSPHORIBOSYLFORMYLGLYCINAMIDINE SYNTHASE SUBUNIT PURL"/>
    <property type="match status" value="1"/>
</dbReference>
<evidence type="ECO:0000256" key="1">
    <source>
        <dbReference type="ARBA" id="ARBA00022598"/>
    </source>
</evidence>
<dbReference type="Gene3D" id="1.10.8.750">
    <property type="entry name" value="Phosphoribosylformylglycinamidine synthase, linker domain"/>
    <property type="match status" value="1"/>
</dbReference>
<evidence type="ECO:0000256" key="3">
    <source>
        <dbReference type="ARBA" id="ARBA00022840"/>
    </source>
</evidence>
<feature type="domain" description="Phosphoribosylformylglycinamidine synthase linker" evidence="5">
    <location>
        <begin position="15"/>
        <end position="64"/>
    </location>
</feature>
<evidence type="ECO:0000259" key="5">
    <source>
        <dbReference type="Pfam" id="PF18072"/>
    </source>
</evidence>
<dbReference type="Pfam" id="PF00586">
    <property type="entry name" value="AIRS"/>
    <property type="match status" value="1"/>
</dbReference>
<dbReference type="GO" id="GO:0004642">
    <property type="term" value="F:phosphoribosylformylglycinamidine synthase activity"/>
    <property type="evidence" value="ECO:0007669"/>
    <property type="project" value="InterPro"/>
</dbReference>
<gene>
    <name evidence="6" type="ORF">COX46_03690</name>
</gene>